<organism evidence="1 2">
    <name type="scientific">Candidatus Mycoplasma haematohominis</name>
    <dbReference type="NCBI Taxonomy" id="1494318"/>
    <lineage>
        <taxon>Bacteria</taxon>
        <taxon>Bacillati</taxon>
        <taxon>Mycoplasmatota</taxon>
        <taxon>Mollicutes</taxon>
        <taxon>Mycoplasmataceae</taxon>
        <taxon>Mycoplasma</taxon>
    </lineage>
</organism>
<dbReference type="EMBL" id="BIMN01000003">
    <property type="protein sequence ID" value="GCE63720.1"/>
    <property type="molecule type" value="Genomic_DNA"/>
</dbReference>
<accession>A0A478FUJ4</accession>
<evidence type="ECO:0000313" key="1">
    <source>
        <dbReference type="EMBL" id="GCE63720.1"/>
    </source>
</evidence>
<dbReference type="Proteomes" id="UP000324831">
    <property type="component" value="Unassembled WGS sequence"/>
</dbReference>
<sequence>MSTQAIGVAVAGTAVIGGGGTLAAYAAGAFDSKYESFEDYVDKALKDKSQYLGDLLNKDKVKAKLSESNNATYKKELEKVVVKGGDSSAIKKTDIDTASNDDDKSTKIAAEAKSWCDDKKTKKPSNKGTWTQSTIEKDLDWAPFSAVCLEPVTPQA</sequence>
<comment type="caution">
    <text evidence="1">The sequence shown here is derived from an EMBL/GenBank/DDBJ whole genome shotgun (WGS) entry which is preliminary data.</text>
</comment>
<gene>
    <name evidence="1" type="ORF">MHSWG343_07200</name>
</gene>
<protein>
    <submittedName>
        <fullName evidence="1">Uncharacterized protein</fullName>
    </submittedName>
</protein>
<name>A0A478FUJ4_9MOLU</name>
<proteinExistence type="predicted"/>
<evidence type="ECO:0000313" key="2">
    <source>
        <dbReference type="Proteomes" id="UP000324831"/>
    </source>
</evidence>
<reference evidence="1 2" key="1">
    <citation type="submission" date="2019-01" db="EMBL/GenBank/DDBJ databases">
        <title>Draft genome sequences of Candidatus Mycoplasma haemohominis SWG34-3 identified from a patient with pyrexia, anemia and liver dysfunction.</title>
        <authorList>
            <person name="Sekizuka T."/>
            <person name="Hattori N."/>
            <person name="Katano H."/>
            <person name="Takuma T."/>
            <person name="Ito T."/>
            <person name="Arai N."/>
            <person name="Yanai R."/>
            <person name="Ishii S."/>
            <person name="Miura Y."/>
            <person name="Tokunaga T."/>
            <person name="Watanabe H."/>
            <person name="Nomura N."/>
            <person name="Eguchi J."/>
            <person name="Arai T."/>
            <person name="Hasegawa H."/>
            <person name="Nakamaki T."/>
            <person name="Wakita T."/>
            <person name="Niki Y."/>
            <person name="Kuroda M."/>
        </authorList>
    </citation>
    <scope>NUCLEOTIDE SEQUENCE [LARGE SCALE GENOMIC DNA]</scope>
    <source>
        <strain evidence="1">SWG34-3</strain>
    </source>
</reference>
<dbReference type="AlphaFoldDB" id="A0A478FUJ4"/>